<name>A0A8H7MHM3_9PLEO</name>
<reference evidence="1" key="1">
    <citation type="submission" date="2018-12" db="EMBL/GenBank/DDBJ databases">
        <authorList>
            <person name="Syme R.A."/>
            <person name="Farfan-Caceres L."/>
            <person name="Lichtenzveig J."/>
        </authorList>
    </citation>
    <scope>NUCLEOTIDE SEQUENCE</scope>
    <source>
        <strain evidence="1">Al4</strain>
    </source>
</reference>
<evidence type="ECO:0000313" key="1">
    <source>
        <dbReference type="EMBL" id="KAF9693607.1"/>
    </source>
</evidence>
<evidence type="ECO:0000313" key="2">
    <source>
        <dbReference type="Proteomes" id="UP000651452"/>
    </source>
</evidence>
<dbReference type="AlphaFoldDB" id="A0A8H7MHM3"/>
<comment type="caution">
    <text evidence="1">The sequence shown here is derived from an EMBL/GenBank/DDBJ whole genome shotgun (WGS) entry which is preliminary data.</text>
</comment>
<dbReference type="Proteomes" id="UP000651452">
    <property type="component" value="Unassembled WGS sequence"/>
</dbReference>
<organism evidence="1 2">
    <name type="scientific">Ascochyta lentis</name>
    <dbReference type="NCBI Taxonomy" id="205686"/>
    <lineage>
        <taxon>Eukaryota</taxon>
        <taxon>Fungi</taxon>
        <taxon>Dikarya</taxon>
        <taxon>Ascomycota</taxon>
        <taxon>Pezizomycotina</taxon>
        <taxon>Dothideomycetes</taxon>
        <taxon>Pleosporomycetidae</taxon>
        <taxon>Pleosporales</taxon>
        <taxon>Pleosporineae</taxon>
        <taxon>Didymellaceae</taxon>
        <taxon>Ascochyta</taxon>
    </lineage>
</organism>
<keyword evidence="2" id="KW-1185">Reference proteome</keyword>
<proteinExistence type="predicted"/>
<gene>
    <name evidence="1" type="ORF">EKO04_008332</name>
</gene>
<protein>
    <submittedName>
        <fullName evidence="1">Uncharacterized protein</fullName>
    </submittedName>
</protein>
<accession>A0A8H7MHM3</accession>
<dbReference type="EMBL" id="RZGK01000015">
    <property type="protein sequence ID" value="KAF9693607.1"/>
    <property type="molecule type" value="Genomic_DNA"/>
</dbReference>
<reference evidence="1" key="2">
    <citation type="submission" date="2020-09" db="EMBL/GenBank/DDBJ databases">
        <title>Reference genome assembly for Australian Ascochyta lentis isolate Al4.</title>
        <authorList>
            <person name="Lee R.C."/>
            <person name="Farfan-Caceres L.M."/>
            <person name="Debler J.W."/>
            <person name="Williams A.H."/>
            <person name="Henares B.M."/>
        </authorList>
    </citation>
    <scope>NUCLEOTIDE SEQUENCE</scope>
    <source>
        <strain evidence="1">Al4</strain>
    </source>
</reference>
<sequence>MAKASTKFAIINGGLLTKALVARLCISMRKYKVPIVRTDGRADTDWMTAAHWLFKDLLDPRDALGAKLMSFHWALCTRSLDHQQWMRAGWFPCKIYRRDVYHIASPEPPITCKFDRLDSGRQTARIDGSHFLEAYDFDSQTLGSEFWATFTYVVAKPIGGPLVITLTVLNHVFCVMPDDPPYPADVASARWEKRKLVKAVLLGEEPKFELDDQSHTAHRGCKEYEVTVESEGELWCVRPENLVENSESYPPLAVTFSIHGHPSSTTLAHAKAIATSGPVQTADAESVGATNKSLYKES</sequence>